<dbReference type="PANTHER" id="PTHR31686:SF1">
    <property type="entry name" value="SULFITE EFFLUX PUMP SSU1"/>
    <property type="match status" value="1"/>
</dbReference>
<sequence length="205" mass="22465">MYHHKAKLDTMTATWLILPIVATIVAAGTGALVASVLPNDQHAIWTITISYVLWGCGIPLSMFTLVIYFQRLTMYHLPPREAIVSVFLPLGPLGYGAFVIIQLGKDALRVFGPNQYIPSAPLAAQVLYVAGIMMALLMWGFGLVWLGFSVASVLGQKFPFNLGWWGFTFPLGVRCSLKGTSLLDALNPNFELDDQKLSRRLAGPP</sequence>
<keyword evidence="10" id="KW-1185">Reference proteome</keyword>
<evidence type="ECO:0000313" key="10">
    <source>
        <dbReference type="Proteomes" id="UP001148614"/>
    </source>
</evidence>
<dbReference type="InterPro" id="IPR038665">
    <property type="entry name" value="Voltage-dep_anion_channel_sf"/>
</dbReference>
<evidence type="ECO:0000256" key="2">
    <source>
        <dbReference type="ARBA" id="ARBA00008566"/>
    </source>
</evidence>
<dbReference type="AlphaFoldDB" id="A0A9W8TMM4"/>
<evidence type="ECO:0000256" key="7">
    <source>
        <dbReference type="ARBA" id="ARBA00023136"/>
    </source>
</evidence>
<feature type="transmembrane region" description="Helical" evidence="8">
    <location>
        <begin position="123"/>
        <end position="148"/>
    </location>
</feature>
<evidence type="ECO:0000256" key="5">
    <source>
        <dbReference type="ARBA" id="ARBA00022692"/>
    </source>
</evidence>
<keyword evidence="4" id="KW-1003">Cell membrane</keyword>
<reference evidence="9" key="1">
    <citation type="submission" date="2022-07" db="EMBL/GenBank/DDBJ databases">
        <title>Genome Sequence of Xylaria arbuscula.</title>
        <authorList>
            <person name="Buettner E."/>
        </authorList>
    </citation>
    <scope>NUCLEOTIDE SEQUENCE</scope>
    <source>
        <strain evidence="9">VT107</strain>
    </source>
</reference>
<comment type="subcellular location">
    <subcellularLocation>
        <location evidence="1">Cell membrane</location>
        <topology evidence="1">Multi-pass membrane protein</topology>
    </subcellularLocation>
</comment>
<dbReference type="Proteomes" id="UP001148614">
    <property type="component" value="Unassembled WGS sequence"/>
</dbReference>
<dbReference type="PANTHER" id="PTHR31686">
    <property type="match status" value="1"/>
</dbReference>
<keyword evidence="7 8" id="KW-0472">Membrane</keyword>
<comment type="caution">
    <text evidence="9">The sequence shown here is derived from an EMBL/GenBank/DDBJ whole genome shotgun (WGS) entry which is preliminary data.</text>
</comment>
<feature type="transmembrane region" description="Helical" evidence="8">
    <location>
        <begin position="12"/>
        <end position="37"/>
    </location>
</feature>
<feature type="transmembrane region" description="Helical" evidence="8">
    <location>
        <begin position="43"/>
        <end position="70"/>
    </location>
</feature>
<dbReference type="VEuPathDB" id="FungiDB:F4678DRAFT_464591"/>
<protein>
    <recommendedName>
        <fullName evidence="11">Sulfite efflux pump SSU1</fullName>
    </recommendedName>
</protein>
<organism evidence="9 10">
    <name type="scientific">Xylaria arbuscula</name>
    <dbReference type="NCBI Taxonomy" id="114810"/>
    <lineage>
        <taxon>Eukaryota</taxon>
        <taxon>Fungi</taxon>
        <taxon>Dikarya</taxon>
        <taxon>Ascomycota</taxon>
        <taxon>Pezizomycotina</taxon>
        <taxon>Sordariomycetes</taxon>
        <taxon>Xylariomycetidae</taxon>
        <taxon>Xylariales</taxon>
        <taxon>Xylariaceae</taxon>
        <taxon>Xylaria</taxon>
    </lineage>
</organism>
<keyword evidence="3" id="KW-0813">Transport</keyword>
<dbReference type="EMBL" id="JANPWZ010000875">
    <property type="protein sequence ID" value="KAJ3571031.1"/>
    <property type="molecule type" value="Genomic_DNA"/>
</dbReference>
<evidence type="ECO:0000256" key="6">
    <source>
        <dbReference type="ARBA" id="ARBA00022989"/>
    </source>
</evidence>
<name>A0A9W8TMM4_9PEZI</name>
<evidence type="ECO:0000256" key="3">
    <source>
        <dbReference type="ARBA" id="ARBA00022448"/>
    </source>
</evidence>
<dbReference type="GO" id="GO:0005886">
    <property type="term" value="C:plasma membrane"/>
    <property type="evidence" value="ECO:0007669"/>
    <property type="project" value="UniProtKB-SubCell"/>
</dbReference>
<accession>A0A9W8TMM4</accession>
<evidence type="ECO:0000256" key="1">
    <source>
        <dbReference type="ARBA" id="ARBA00004651"/>
    </source>
</evidence>
<keyword evidence="5 8" id="KW-0812">Transmembrane</keyword>
<dbReference type="InterPro" id="IPR051629">
    <property type="entry name" value="Sulfite_efflux_TDT"/>
</dbReference>
<comment type="similarity">
    <text evidence="2">Belongs to the tellurite-resistance/dicarboxylate transporter (TDT) family.</text>
</comment>
<evidence type="ECO:0008006" key="11">
    <source>
        <dbReference type="Google" id="ProtNLM"/>
    </source>
</evidence>
<evidence type="ECO:0000313" key="9">
    <source>
        <dbReference type="EMBL" id="KAJ3571031.1"/>
    </source>
</evidence>
<proteinExistence type="inferred from homology"/>
<dbReference type="GO" id="GO:0000319">
    <property type="term" value="F:sulfite transmembrane transporter activity"/>
    <property type="evidence" value="ECO:0007669"/>
    <property type="project" value="TreeGrafter"/>
</dbReference>
<gene>
    <name evidence="9" type="ORF">NPX13_g5517</name>
</gene>
<evidence type="ECO:0000256" key="4">
    <source>
        <dbReference type="ARBA" id="ARBA00022475"/>
    </source>
</evidence>
<feature type="transmembrane region" description="Helical" evidence="8">
    <location>
        <begin position="82"/>
        <end position="103"/>
    </location>
</feature>
<dbReference type="Gene3D" id="1.50.10.150">
    <property type="entry name" value="Voltage-dependent anion channel"/>
    <property type="match status" value="1"/>
</dbReference>
<evidence type="ECO:0000256" key="8">
    <source>
        <dbReference type="SAM" id="Phobius"/>
    </source>
</evidence>
<keyword evidence="6 8" id="KW-1133">Transmembrane helix</keyword>
<dbReference type="Pfam" id="PF03595">
    <property type="entry name" value="SLAC1"/>
    <property type="match status" value="1"/>
</dbReference>
<dbReference type="InterPro" id="IPR004695">
    <property type="entry name" value="SLAC1/Mae1/Ssu1/TehA"/>
</dbReference>